<feature type="region of interest" description="Disordered" evidence="1">
    <location>
        <begin position="1"/>
        <end position="119"/>
    </location>
</feature>
<protein>
    <submittedName>
        <fullName evidence="2">Uncharacterized protein</fullName>
    </submittedName>
</protein>
<feature type="compositionally biased region" description="Basic residues" evidence="1">
    <location>
        <begin position="49"/>
        <end position="76"/>
    </location>
</feature>
<accession>A0A6J4HJX2</accession>
<feature type="non-terminal residue" evidence="2">
    <location>
        <position position="119"/>
    </location>
</feature>
<evidence type="ECO:0000256" key="1">
    <source>
        <dbReference type="SAM" id="MobiDB-lite"/>
    </source>
</evidence>
<organism evidence="2">
    <name type="scientific">uncultured Blastococcus sp</name>
    <dbReference type="NCBI Taxonomy" id="217144"/>
    <lineage>
        <taxon>Bacteria</taxon>
        <taxon>Bacillati</taxon>
        <taxon>Actinomycetota</taxon>
        <taxon>Actinomycetes</taxon>
        <taxon>Geodermatophilales</taxon>
        <taxon>Geodermatophilaceae</taxon>
        <taxon>Blastococcus</taxon>
        <taxon>environmental samples</taxon>
    </lineage>
</organism>
<evidence type="ECO:0000313" key="2">
    <source>
        <dbReference type="EMBL" id="CAA9225177.1"/>
    </source>
</evidence>
<gene>
    <name evidence="2" type="ORF">AVDCRST_MAG52-719</name>
</gene>
<name>A0A6J4HJX2_9ACTN</name>
<dbReference type="EMBL" id="CADCTN010000048">
    <property type="protein sequence ID" value="CAA9225177.1"/>
    <property type="molecule type" value="Genomic_DNA"/>
</dbReference>
<dbReference type="AlphaFoldDB" id="A0A6J4HJX2"/>
<proteinExistence type="predicted"/>
<reference evidence="2" key="1">
    <citation type="submission" date="2020-02" db="EMBL/GenBank/DDBJ databases">
        <authorList>
            <person name="Meier V. D."/>
        </authorList>
    </citation>
    <scope>NUCLEOTIDE SEQUENCE</scope>
    <source>
        <strain evidence="2">AVDCRST_MAG52</strain>
    </source>
</reference>
<feature type="non-terminal residue" evidence="2">
    <location>
        <position position="1"/>
    </location>
</feature>
<feature type="compositionally biased region" description="Basic residues" evidence="1">
    <location>
        <begin position="22"/>
        <end position="31"/>
    </location>
</feature>
<sequence length="119" mass="12392">GKRRDSGPCRRVRSPDAGPVLARRRPAHPAGHRGASGADRATGASGRGHPPRGRAHGAARRRGAGRRVAGVRRPRAAGHGMGRGRPAGPAQRRRAGRRAGAGRAAGRRPRPAGREHDGM</sequence>